<dbReference type="PATRIC" id="fig|883114.3.peg.354"/>
<dbReference type="NCBIfam" id="NF002636">
    <property type="entry name" value="PRK02304.1-5"/>
    <property type="match status" value="1"/>
</dbReference>
<keyword evidence="14" id="KW-1185">Reference proteome</keyword>
<dbReference type="GO" id="GO:0002055">
    <property type="term" value="F:adenine binding"/>
    <property type="evidence" value="ECO:0007669"/>
    <property type="project" value="TreeGrafter"/>
</dbReference>
<comment type="subunit">
    <text evidence="11">Homodimer.</text>
</comment>
<evidence type="ECO:0000259" key="12">
    <source>
        <dbReference type="Pfam" id="PF00156"/>
    </source>
</evidence>
<dbReference type="GO" id="GO:0003999">
    <property type="term" value="F:adenine phosphoribosyltransferase activity"/>
    <property type="evidence" value="ECO:0007669"/>
    <property type="project" value="UniProtKB-UniRule"/>
</dbReference>
<evidence type="ECO:0000256" key="7">
    <source>
        <dbReference type="ARBA" id="ARBA00022490"/>
    </source>
</evidence>
<dbReference type="NCBIfam" id="NF002634">
    <property type="entry name" value="PRK02304.1-3"/>
    <property type="match status" value="1"/>
</dbReference>
<organism evidence="13 14">
    <name type="scientific">Helcococcus kunzii ATCC 51366</name>
    <dbReference type="NCBI Taxonomy" id="883114"/>
    <lineage>
        <taxon>Bacteria</taxon>
        <taxon>Bacillati</taxon>
        <taxon>Bacillota</taxon>
        <taxon>Tissierellia</taxon>
        <taxon>Tissierellales</taxon>
        <taxon>Peptoniphilaceae</taxon>
        <taxon>Helcococcus</taxon>
    </lineage>
</organism>
<dbReference type="GO" id="GO:0005737">
    <property type="term" value="C:cytoplasm"/>
    <property type="evidence" value="ECO:0007669"/>
    <property type="project" value="UniProtKB-SubCell"/>
</dbReference>
<dbReference type="EMBL" id="AGEI01000011">
    <property type="protein sequence ID" value="EHR35669.1"/>
    <property type="molecule type" value="Genomic_DNA"/>
</dbReference>
<dbReference type="GO" id="GO:0006168">
    <property type="term" value="P:adenine salvage"/>
    <property type="evidence" value="ECO:0007669"/>
    <property type="project" value="InterPro"/>
</dbReference>
<evidence type="ECO:0000256" key="5">
    <source>
        <dbReference type="ARBA" id="ARBA00008391"/>
    </source>
</evidence>
<dbReference type="eggNOG" id="COG0503">
    <property type="taxonomic scope" value="Bacteria"/>
</dbReference>
<accession>H3NLZ9</accession>
<comment type="pathway">
    <text evidence="4 11">Purine metabolism; AMP biosynthesis via salvage pathway; AMP from adenine: step 1/1.</text>
</comment>
<dbReference type="GeneID" id="96998371"/>
<evidence type="ECO:0000256" key="11">
    <source>
        <dbReference type="HAMAP-Rule" id="MF_00004"/>
    </source>
</evidence>
<comment type="subcellular location">
    <subcellularLocation>
        <location evidence="3 11">Cytoplasm</location>
    </subcellularLocation>
</comment>
<dbReference type="Pfam" id="PF00156">
    <property type="entry name" value="Pribosyltran"/>
    <property type="match status" value="1"/>
</dbReference>
<protein>
    <recommendedName>
        <fullName evidence="6 11">Adenine phosphoribosyltransferase</fullName>
        <shortName evidence="11">APRT</shortName>
        <ecNumber evidence="6 11">2.4.2.7</ecNumber>
    </recommendedName>
</protein>
<dbReference type="OrthoDB" id="9803963at2"/>
<comment type="function">
    <text evidence="2 11">Catalyzes a salvage reaction resulting in the formation of AMP, that is energically less costly than de novo synthesis.</text>
</comment>
<dbReference type="Proteomes" id="UP000004191">
    <property type="component" value="Unassembled WGS sequence"/>
</dbReference>
<evidence type="ECO:0000256" key="6">
    <source>
        <dbReference type="ARBA" id="ARBA00011893"/>
    </source>
</evidence>
<dbReference type="STRING" id="883114.HMPREF9709_00360"/>
<proteinExistence type="inferred from homology"/>
<dbReference type="Gene3D" id="3.40.50.2020">
    <property type="match status" value="1"/>
</dbReference>
<comment type="similarity">
    <text evidence="5 11">Belongs to the purine/pyrimidine phosphoribosyltransferase family.</text>
</comment>
<keyword evidence="10 11" id="KW-0660">Purine salvage</keyword>
<evidence type="ECO:0000256" key="1">
    <source>
        <dbReference type="ARBA" id="ARBA00000868"/>
    </source>
</evidence>
<keyword evidence="9 11" id="KW-0808">Transferase</keyword>
<dbReference type="AlphaFoldDB" id="H3NLZ9"/>
<dbReference type="InterPro" id="IPR000836">
    <property type="entry name" value="PRTase_dom"/>
</dbReference>
<dbReference type="HOGENOM" id="CLU_063339_3_0_9"/>
<evidence type="ECO:0000256" key="4">
    <source>
        <dbReference type="ARBA" id="ARBA00004659"/>
    </source>
</evidence>
<keyword evidence="7 11" id="KW-0963">Cytoplasm</keyword>
<dbReference type="EC" id="2.4.2.7" evidence="6 11"/>
<dbReference type="NCBIfam" id="TIGR01090">
    <property type="entry name" value="apt"/>
    <property type="match status" value="1"/>
</dbReference>
<evidence type="ECO:0000256" key="8">
    <source>
        <dbReference type="ARBA" id="ARBA00022676"/>
    </source>
</evidence>
<sequence length="172" mass="19135">MDLKSKVRVIEDFPKKGISFKDITTLLSDSEILRETIDVLCDKVKDLDFDYIVGIEARGFLLGMPMAYKLNKGFVPIRKPGKLPGNIIKKEYDLEYGKNVVEIDSDALKEGDRVLLIDDLLATGGTARAALELVEATGAEVVCAGFLIELTDLKGIDKFEGYNTFTLIKYNH</sequence>
<evidence type="ECO:0000313" key="14">
    <source>
        <dbReference type="Proteomes" id="UP000004191"/>
    </source>
</evidence>
<reference evidence="13 14" key="1">
    <citation type="submission" date="2012-01" db="EMBL/GenBank/DDBJ databases">
        <title>The Genome Sequence of Helcococcus kunzii ATCC 51366.</title>
        <authorList>
            <consortium name="The Broad Institute Genome Sequencing Platform"/>
            <person name="Earl A."/>
            <person name="Ward D."/>
            <person name="Feldgarden M."/>
            <person name="Gevers D."/>
            <person name="Huys G."/>
            <person name="Young S.K."/>
            <person name="Zeng Q."/>
            <person name="Gargeya S."/>
            <person name="Fitzgerald M."/>
            <person name="Haas B."/>
            <person name="Abouelleil A."/>
            <person name="Alvarado L."/>
            <person name="Arachchi H.M."/>
            <person name="Berlin A."/>
            <person name="Chapman S.B."/>
            <person name="Gearin G."/>
            <person name="Goldberg J."/>
            <person name="Griggs A."/>
            <person name="Gujja S."/>
            <person name="Hansen M."/>
            <person name="Heiman D."/>
            <person name="Howarth C."/>
            <person name="Larimer J."/>
            <person name="Lui A."/>
            <person name="MacDonald P.J.P."/>
            <person name="McCowen C."/>
            <person name="Montmayeur A."/>
            <person name="Murphy C."/>
            <person name="Neiman D."/>
            <person name="Pearson M."/>
            <person name="Priest M."/>
            <person name="Roberts A."/>
            <person name="Saif S."/>
            <person name="Shea T."/>
            <person name="Sisk P."/>
            <person name="Stolte C."/>
            <person name="Sykes S."/>
            <person name="Wortman J."/>
            <person name="Nusbaum C."/>
            <person name="Birren B."/>
        </authorList>
    </citation>
    <scope>NUCLEOTIDE SEQUENCE [LARGE SCALE GENOMIC DNA]</scope>
    <source>
        <strain evidence="13 14">ATCC 51366</strain>
    </source>
</reference>
<evidence type="ECO:0000256" key="9">
    <source>
        <dbReference type="ARBA" id="ARBA00022679"/>
    </source>
</evidence>
<dbReference type="InterPro" id="IPR050054">
    <property type="entry name" value="UPRTase/APRTase"/>
</dbReference>
<dbReference type="SUPFAM" id="SSF53271">
    <property type="entry name" value="PRTase-like"/>
    <property type="match status" value="1"/>
</dbReference>
<evidence type="ECO:0000256" key="10">
    <source>
        <dbReference type="ARBA" id="ARBA00022726"/>
    </source>
</evidence>
<dbReference type="GO" id="GO:0006166">
    <property type="term" value="P:purine ribonucleoside salvage"/>
    <property type="evidence" value="ECO:0007669"/>
    <property type="project" value="UniProtKB-UniRule"/>
</dbReference>
<evidence type="ECO:0000256" key="2">
    <source>
        <dbReference type="ARBA" id="ARBA00003968"/>
    </source>
</evidence>
<gene>
    <name evidence="11" type="primary">apt</name>
    <name evidence="13" type="ORF">HMPREF9709_00360</name>
</gene>
<keyword evidence="8 11" id="KW-0328">Glycosyltransferase</keyword>
<dbReference type="PANTHER" id="PTHR32315">
    <property type="entry name" value="ADENINE PHOSPHORIBOSYLTRANSFERASE"/>
    <property type="match status" value="1"/>
</dbReference>
<dbReference type="HAMAP" id="MF_00004">
    <property type="entry name" value="Aden_phosphoribosyltr"/>
    <property type="match status" value="1"/>
</dbReference>
<dbReference type="GO" id="GO:0016208">
    <property type="term" value="F:AMP binding"/>
    <property type="evidence" value="ECO:0007669"/>
    <property type="project" value="TreeGrafter"/>
</dbReference>
<dbReference type="InterPro" id="IPR005764">
    <property type="entry name" value="Ade_phspho_trans"/>
</dbReference>
<evidence type="ECO:0000256" key="3">
    <source>
        <dbReference type="ARBA" id="ARBA00004496"/>
    </source>
</evidence>
<dbReference type="NCBIfam" id="NF002633">
    <property type="entry name" value="PRK02304.1-2"/>
    <property type="match status" value="1"/>
</dbReference>
<dbReference type="PANTHER" id="PTHR32315:SF3">
    <property type="entry name" value="ADENINE PHOSPHORIBOSYLTRANSFERASE"/>
    <property type="match status" value="1"/>
</dbReference>
<evidence type="ECO:0000313" key="13">
    <source>
        <dbReference type="EMBL" id="EHR35669.1"/>
    </source>
</evidence>
<dbReference type="InterPro" id="IPR029057">
    <property type="entry name" value="PRTase-like"/>
</dbReference>
<dbReference type="CDD" id="cd06223">
    <property type="entry name" value="PRTases_typeI"/>
    <property type="match status" value="1"/>
</dbReference>
<dbReference type="GO" id="GO:0044209">
    <property type="term" value="P:AMP salvage"/>
    <property type="evidence" value="ECO:0007669"/>
    <property type="project" value="UniProtKB-UniRule"/>
</dbReference>
<dbReference type="RefSeq" id="WP_005397385.1">
    <property type="nucleotide sequence ID" value="NZ_JH601088.1"/>
</dbReference>
<feature type="domain" description="Phosphoribosyltransferase" evidence="12">
    <location>
        <begin position="44"/>
        <end position="148"/>
    </location>
</feature>
<comment type="caution">
    <text evidence="13">The sequence shown here is derived from an EMBL/GenBank/DDBJ whole genome shotgun (WGS) entry which is preliminary data.</text>
</comment>
<dbReference type="FunFam" id="3.40.50.2020:FF:000021">
    <property type="entry name" value="Adenine phosphoribosyltransferase"/>
    <property type="match status" value="1"/>
</dbReference>
<dbReference type="UniPathway" id="UPA00588">
    <property type="reaction ID" value="UER00646"/>
</dbReference>
<comment type="catalytic activity">
    <reaction evidence="1 11">
        <text>AMP + diphosphate = 5-phospho-alpha-D-ribose 1-diphosphate + adenine</text>
        <dbReference type="Rhea" id="RHEA:16609"/>
        <dbReference type="ChEBI" id="CHEBI:16708"/>
        <dbReference type="ChEBI" id="CHEBI:33019"/>
        <dbReference type="ChEBI" id="CHEBI:58017"/>
        <dbReference type="ChEBI" id="CHEBI:456215"/>
        <dbReference type="EC" id="2.4.2.7"/>
    </reaction>
</comment>
<name>H3NLZ9_9FIRM</name>